<dbReference type="GO" id="GO:0046975">
    <property type="term" value="F:histone H3K36 methyltransferase activity"/>
    <property type="evidence" value="ECO:0007669"/>
    <property type="project" value="TreeGrafter"/>
</dbReference>
<evidence type="ECO:0000313" key="2">
    <source>
        <dbReference type="Proteomes" id="UP000515154"/>
    </source>
</evidence>
<dbReference type="GO" id="GO:0000729">
    <property type="term" value="P:DNA double-strand break processing"/>
    <property type="evidence" value="ECO:0007669"/>
    <property type="project" value="TreeGrafter"/>
</dbReference>
<dbReference type="AlphaFoldDB" id="A0A6P7U6A8"/>
<dbReference type="GO" id="GO:0005634">
    <property type="term" value="C:nucleus"/>
    <property type="evidence" value="ECO:0007669"/>
    <property type="project" value="TreeGrafter"/>
</dbReference>
<sequence length="141" mass="16681">AFRKLSKDKGVTCYDLFSRDARITFSNMLHNHISYYNLYHSFRRSLIQEEYVFSFVCMVYLEGPTSDRTVRRWFQKFRSGNERLEDEEGRGRSCSFDNERLKAIVEQNLRQRVKEMSQALGVGTAMVSRSLKNIDEVKMLD</sequence>
<dbReference type="GO" id="GO:0003690">
    <property type="term" value="F:double-stranded DNA binding"/>
    <property type="evidence" value="ECO:0007669"/>
    <property type="project" value="TreeGrafter"/>
</dbReference>
<dbReference type="GO" id="GO:0035861">
    <property type="term" value="C:site of double-strand break"/>
    <property type="evidence" value="ECO:0007669"/>
    <property type="project" value="TreeGrafter"/>
</dbReference>
<dbReference type="GO" id="GO:0044547">
    <property type="term" value="F:DNA topoisomerase binding"/>
    <property type="evidence" value="ECO:0007669"/>
    <property type="project" value="TreeGrafter"/>
</dbReference>
<dbReference type="KEGG" id="osn:115232187"/>
<feature type="non-terminal residue" evidence="3">
    <location>
        <position position="1"/>
    </location>
</feature>
<keyword evidence="2" id="KW-1185">Reference proteome</keyword>
<dbReference type="Proteomes" id="UP000515154">
    <property type="component" value="Unplaced"/>
</dbReference>
<organism evidence="2 3">
    <name type="scientific">Octopus sinensis</name>
    <name type="common">East Asian common octopus</name>
    <dbReference type="NCBI Taxonomy" id="2607531"/>
    <lineage>
        <taxon>Eukaryota</taxon>
        <taxon>Metazoa</taxon>
        <taxon>Spiralia</taxon>
        <taxon>Lophotrochozoa</taxon>
        <taxon>Mollusca</taxon>
        <taxon>Cephalopoda</taxon>
        <taxon>Coleoidea</taxon>
        <taxon>Octopodiformes</taxon>
        <taxon>Octopoda</taxon>
        <taxon>Incirrata</taxon>
        <taxon>Octopodidae</taxon>
        <taxon>Octopus</taxon>
    </lineage>
</organism>
<dbReference type="GO" id="GO:0000793">
    <property type="term" value="C:condensed chromosome"/>
    <property type="evidence" value="ECO:0007669"/>
    <property type="project" value="TreeGrafter"/>
</dbReference>
<dbReference type="PANTHER" id="PTHR46060:SF2">
    <property type="entry name" value="HISTONE-LYSINE N-METHYLTRANSFERASE SETMAR"/>
    <property type="match status" value="1"/>
</dbReference>
<dbReference type="GO" id="GO:0003697">
    <property type="term" value="F:single-stranded DNA binding"/>
    <property type="evidence" value="ECO:0007669"/>
    <property type="project" value="TreeGrafter"/>
</dbReference>
<dbReference type="Gene3D" id="1.10.10.1450">
    <property type="match status" value="1"/>
</dbReference>
<dbReference type="GO" id="GO:0015074">
    <property type="term" value="P:DNA integration"/>
    <property type="evidence" value="ECO:0007669"/>
    <property type="project" value="TreeGrafter"/>
</dbReference>
<gene>
    <name evidence="3" type="primary">LOC115232187</name>
</gene>
<dbReference type="InterPro" id="IPR052709">
    <property type="entry name" value="Transposase-MT_Hybrid"/>
</dbReference>
<dbReference type="GO" id="GO:0044774">
    <property type="term" value="P:mitotic DNA integrity checkpoint signaling"/>
    <property type="evidence" value="ECO:0007669"/>
    <property type="project" value="TreeGrafter"/>
</dbReference>
<protein>
    <submittedName>
        <fullName evidence="3">Histone-lysine N-methyltransferase SETMAR-like</fullName>
    </submittedName>
</protein>
<dbReference type="GO" id="GO:0042800">
    <property type="term" value="F:histone H3K4 methyltransferase activity"/>
    <property type="evidence" value="ECO:0007669"/>
    <property type="project" value="TreeGrafter"/>
</dbReference>
<dbReference type="PANTHER" id="PTHR46060">
    <property type="entry name" value="MARINER MOS1 TRANSPOSASE-LIKE PROTEIN"/>
    <property type="match status" value="1"/>
</dbReference>
<reference evidence="3" key="1">
    <citation type="submission" date="2025-08" db="UniProtKB">
        <authorList>
            <consortium name="RefSeq"/>
        </authorList>
    </citation>
    <scope>IDENTIFICATION</scope>
</reference>
<dbReference type="GO" id="GO:0031297">
    <property type="term" value="P:replication fork processing"/>
    <property type="evidence" value="ECO:0007669"/>
    <property type="project" value="TreeGrafter"/>
</dbReference>
<evidence type="ECO:0000259" key="1">
    <source>
        <dbReference type="Pfam" id="PF17906"/>
    </source>
</evidence>
<dbReference type="RefSeq" id="XP_029657890.1">
    <property type="nucleotide sequence ID" value="XM_029802030.1"/>
</dbReference>
<dbReference type="InterPro" id="IPR041426">
    <property type="entry name" value="Mos1_HTH"/>
</dbReference>
<evidence type="ECO:0000313" key="3">
    <source>
        <dbReference type="RefSeq" id="XP_029657890.1"/>
    </source>
</evidence>
<dbReference type="Pfam" id="PF17906">
    <property type="entry name" value="HTH_48"/>
    <property type="match status" value="1"/>
</dbReference>
<feature type="domain" description="Mos1 transposase HTH" evidence="1">
    <location>
        <begin position="54"/>
        <end position="81"/>
    </location>
</feature>
<proteinExistence type="predicted"/>
<dbReference type="GO" id="GO:0006303">
    <property type="term" value="P:double-strand break repair via nonhomologous end joining"/>
    <property type="evidence" value="ECO:0007669"/>
    <property type="project" value="TreeGrafter"/>
</dbReference>
<name>A0A6P7U6A8_9MOLL</name>
<accession>A0A6P7U6A8</accession>
<dbReference type="GO" id="GO:0000014">
    <property type="term" value="F:single-stranded DNA endodeoxyribonuclease activity"/>
    <property type="evidence" value="ECO:0007669"/>
    <property type="project" value="TreeGrafter"/>
</dbReference>